<protein>
    <recommendedName>
        <fullName evidence="11">Hexosyltransferase</fullName>
        <ecNumber evidence="11">2.4.1.-</ecNumber>
    </recommendedName>
</protein>
<dbReference type="InterPro" id="IPR002659">
    <property type="entry name" value="Glyco_trans_31"/>
</dbReference>
<evidence type="ECO:0000313" key="16">
    <source>
        <dbReference type="RefSeq" id="XP_022303628.1"/>
    </source>
</evidence>
<evidence type="ECO:0000256" key="1">
    <source>
        <dbReference type="ARBA" id="ARBA00004323"/>
    </source>
</evidence>
<dbReference type="GeneID" id="111111124"/>
<evidence type="ECO:0000313" key="13">
    <source>
        <dbReference type="RefSeq" id="XP_022303625.1"/>
    </source>
</evidence>
<keyword evidence="7" id="KW-1133">Transmembrane helix</keyword>
<keyword evidence="10" id="KW-0325">Glycoprotein</keyword>
<dbReference type="AlphaFoldDB" id="A0A8B8BJU8"/>
<evidence type="ECO:0000313" key="17">
    <source>
        <dbReference type="RefSeq" id="XP_022303629.1"/>
    </source>
</evidence>
<evidence type="ECO:0000256" key="10">
    <source>
        <dbReference type="ARBA" id="ARBA00023180"/>
    </source>
</evidence>
<dbReference type="OrthoDB" id="5512589at2759"/>
<dbReference type="Proteomes" id="UP000694844">
    <property type="component" value="Chromosome 9"/>
</dbReference>
<dbReference type="RefSeq" id="XP_022303625.1">
    <property type="nucleotide sequence ID" value="XM_022447917.1"/>
</dbReference>
<name>A0A8B8BJU8_CRAVI</name>
<dbReference type="PANTHER" id="PTHR11214:SF379">
    <property type="entry name" value="HEXOSYLTRANSFERASE-RELATED"/>
    <property type="match status" value="1"/>
</dbReference>
<evidence type="ECO:0000256" key="9">
    <source>
        <dbReference type="ARBA" id="ARBA00023136"/>
    </source>
</evidence>
<comment type="similarity">
    <text evidence="2 11">Belongs to the glycosyltransferase 31 family.</text>
</comment>
<evidence type="ECO:0000256" key="6">
    <source>
        <dbReference type="ARBA" id="ARBA00022968"/>
    </source>
</evidence>
<evidence type="ECO:0000256" key="5">
    <source>
        <dbReference type="ARBA" id="ARBA00022692"/>
    </source>
</evidence>
<keyword evidence="12" id="KW-1185">Reference proteome</keyword>
<evidence type="ECO:0000256" key="11">
    <source>
        <dbReference type="RuleBase" id="RU363063"/>
    </source>
</evidence>
<keyword evidence="4" id="KW-0808">Transferase</keyword>
<keyword evidence="8 11" id="KW-0333">Golgi apparatus</keyword>
<evidence type="ECO:0000256" key="7">
    <source>
        <dbReference type="ARBA" id="ARBA00022989"/>
    </source>
</evidence>
<dbReference type="RefSeq" id="XP_022303628.1">
    <property type="nucleotide sequence ID" value="XM_022447920.1"/>
</dbReference>
<gene>
    <name evidence="13 14 15 16 17" type="primary">LOC111111124</name>
</gene>
<dbReference type="RefSeq" id="XP_022303626.1">
    <property type="nucleotide sequence ID" value="XM_022447918.1"/>
</dbReference>
<evidence type="ECO:0000256" key="4">
    <source>
        <dbReference type="ARBA" id="ARBA00022679"/>
    </source>
</evidence>
<keyword evidence="9" id="KW-0472">Membrane</keyword>
<dbReference type="RefSeq" id="XP_022303627.1">
    <property type="nucleotide sequence ID" value="XM_022447919.1"/>
</dbReference>
<dbReference type="GO" id="GO:0016758">
    <property type="term" value="F:hexosyltransferase activity"/>
    <property type="evidence" value="ECO:0007669"/>
    <property type="project" value="InterPro"/>
</dbReference>
<evidence type="ECO:0000256" key="3">
    <source>
        <dbReference type="ARBA" id="ARBA00022676"/>
    </source>
</evidence>
<accession>A0A8B8BJU8</accession>
<reference evidence="13 14" key="1">
    <citation type="submission" date="2025-04" db="UniProtKB">
        <authorList>
            <consortium name="RefSeq"/>
        </authorList>
    </citation>
    <scope>IDENTIFICATION</scope>
    <source>
        <tissue evidence="13 14">Whole sample</tissue>
    </source>
</reference>
<dbReference type="GO" id="GO:0006493">
    <property type="term" value="P:protein O-linked glycosylation"/>
    <property type="evidence" value="ECO:0007669"/>
    <property type="project" value="TreeGrafter"/>
</dbReference>
<keyword evidence="6" id="KW-0735">Signal-anchor</keyword>
<sequence>MKKKIKVATTRALIAFILIYIICLPFRRKIDDGFQSHYRLVQSYIDSGLIPRPRTISPSCINNGENVFLLIMVPSTASNFAQRNAIRKTWGHISNIPPIVKLKFVLGKTHTSQLQDFVLTENLLYNDIIIEDVPEKYENLTQKSTAILRWTVSNCPRVRYLLKIDDDVFLNLPRLLKYLSKHPQTNTVLGCLVSHSSPFRSIFSKWRVSWDQYNEEEYPEYISGPAYLISGDVLYKLYQSTKHVPKFMFEDVYITGLCRRHIGALAKSHAEFSCGYRDKGPCGSNFLYEITGHHYSPKEVQRMWSELQNRWSDCRLVDSYFVYRVIDIFKWIFL</sequence>
<evidence type="ECO:0000313" key="15">
    <source>
        <dbReference type="RefSeq" id="XP_022303627.1"/>
    </source>
</evidence>
<organism evidence="12 13">
    <name type="scientific">Crassostrea virginica</name>
    <name type="common">Eastern oyster</name>
    <dbReference type="NCBI Taxonomy" id="6565"/>
    <lineage>
        <taxon>Eukaryota</taxon>
        <taxon>Metazoa</taxon>
        <taxon>Spiralia</taxon>
        <taxon>Lophotrochozoa</taxon>
        <taxon>Mollusca</taxon>
        <taxon>Bivalvia</taxon>
        <taxon>Autobranchia</taxon>
        <taxon>Pteriomorphia</taxon>
        <taxon>Ostreida</taxon>
        <taxon>Ostreoidea</taxon>
        <taxon>Ostreidae</taxon>
        <taxon>Crassostrea</taxon>
    </lineage>
</organism>
<evidence type="ECO:0000313" key="12">
    <source>
        <dbReference type="Proteomes" id="UP000694844"/>
    </source>
</evidence>
<dbReference type="EC" id="2.4.1.-" evidence="11"/>
<dbReference type="FunFam" id="3.90.550.50:FF:000001">
    <property type="entry name" value="Hexosyltransferase"/>
    <property type="match status" value="1"/>
</dbReference>
<dbReference type="RefSeq" id="XP_022303629.1">
    <property type="nucleotide sequence ID" value="XM_022447921.1"/>
</dbReference>
<proteinExistence type="inferred from homology"/>
<dbReference type="Pfam" id="PF01762">
    <property type="entry name" value="Galactosyl_T"/>
    <property type="match status" value="1"/>
</dbReference>
<dbReference type="Gene3D" id="3.90.550.50">
    <property type="match status" value="1"/>
</dbReference>
<comment type="subcellular location">
    <subcellularLocation>
        <location evidence="1 11">Golgi apparatus membrane</location>
        <topology evidence="1 11">Single-pass type II membrane protein</topology>
    </subcellularLocation>
</comment>
<evidence type="ECO:0000256" key="2">
    <source>
        <dbReference type="ARBA" id="ARBA00008661"/>
    </source>
</evidence>
<keyword evidence="3 11" id="KW-0328">Glycosyltransferase</keyword>
<keyword evidence="5" id="KW-0812">Transmembrane</keyword>
<evidence type="ECO:0000313" key="14">
    <source>
        <dbReference type="RefSeq" id="XP_022303626.1"/>
    </source>
</evidence>
<evidence type="ECO:0000256" key="8">
    <source>
        <dbReference type="ARBA" id="ARBA00023034"/>
    </source>
</evidence>
<dbReference type="PANTHER" id="PTHR11214">
    <property type="entry name" value="BETA-1,3-N-ACETYLGLUCOSAMINYLTRANSFERASE"/>
    <property type="match status" value="1"/>
</dbReference>
<dbReference type="GO" id="GO:0000139">
    <property type="term" value="C:Golgi membrane"/>
    <property type="evidence" value="ECO:0007669"/>
    <property type="project" value="UniProtKB-SubCell"/>
</dbReference>